<proteinExistence type="predicted"/>
<gene>
    <name evidence="1" type="ORF">RCL2_000572000</name>
</gene>
<accession>A0A8H3L1W1</accession>
<dbReference type="EMBL" id="BLAL01000037">
    <property type="protein sequence ID" value="GES78415.1"/>
    <property type="molecule type" value="Genomic_DNA"/>
</dbReference>
<reference evidence="1" key="1">
    <citation type="submission" date="2019-10" db="EMBL/GenBank/DDBJ databases">
        <title>Conservation and host-specific expression of non-tandemly repeated heterogenous ribosome RNA gene in arbuscular mycorrhizal fungi.</title>
        <authorList>
            <person name="Maeda T."/>
            <person name="Kobayashi Y."/>
            <person name="Nakagawa T."/>
            <person name="Ezawa T."/>
            <person name="Yamaguchi K."/>
            <person name="Bino T."/>
            <person name="Nishimoto Y."/>
            <person name="Shigenobu S."/>
            <person name="Kawaguchi M."/>
        </authorList>
    </citation>
    <scope>NUCLEOTIDE SEQUENCE</scope>
    <source>
        <strain evidence="1">HR1</strain>
    </source>
</reference>
<comment type="caution">
    <text evidence="1">The sequence shown here is derived from an EMBL/GenBank/DDBJ whole genome shotgun (WGS) entry which is preliminary data.</text>
</comment>
<dbReference type="Gene3D" id="2.30.29.30">
    <property type="entry name" value="Pleckstrin-homology domain (PH domain)/Phosphotyrosine-binding domain (PTB)"/>
    <property type="match status" value="1"/>
</dbReference>
<dbReference type="Proteomes" id="UP000615446">
    <property type="component" value="Unassembled WGS sequence"/>
</dbReference>
<dbReference type="OrthoDB" id="28413at2759"/>
<dbReference type="AlphaFoldDB" id="A0A8H3L1W1"/>
<organism evidence="1 2">
    <name type="scientific">Rhizophagus clarus</name>
    <dbReference type="NCBI Taxonomy" id="94130"/>
    <lineage>
        <taxon>Eukaryota</taxon>
        <taxon>Fungi</taxon>
        <taxon>Fungi incertae sedis</taxon>
        <taxon>Mucoromycota</taxon>
        <taxon>Glomeromycotina</taxon>
        <taxon>Glomeromycetes</taxon>
        <taxon>Glomerales</taxon>
        <taxon>Glomeraceae</taxon>
        <taxon>Rhizophagus</taxon>
    </lineage>
</organism>
<sequence>MKQQTKLYEFEKKNMLEVEYEVIRDRQLRELELGDELFNKTPVSVRDLRRDWFQIKQPQIFSPNMKFLHYSDFTEKTFIIDGIEGFSERIDLSLVTDIMTVPSPQITSTTGLPSKAN</sequence>
<evidence type="ECO:0000313" key="2">
    <source>
        <dbReference type="Proteomes" id="UP000615446"/>
    </source>
</evidence>
<protein>
    <submittedName>
        <fullName evidence="1">Uncharacterized protein</fullName>
    </submittedName>
</protein>
<name>A0A8H3L1W1_9GLOM</name>
<evidence type="ECO:0000313" key="1">
    <source>
        <dbReference type="EMBL" id="GES78415.1"/>
    </source>
</evidence>
<dbReference type="InterPro" id="IPR011993">
    <property type="entry name" value="PH-like_dom_sf"/>
</dbReference>